<evidence type="ECO:0000313" key="3">
    <source>
        <dbReference type="Proteomes" id="UP000008281"/>
    </source>
</evidence>
<dbReference type="RefSeq" id="XP_003110261.2">
    <property type="nucleotide sequence ID" value="XM_003110213.2"/>
</dbReference>
<name>E3LZY8_CAERE</name>
<reference evidence="2" key="1">
    <citation type="submission" date="2007-07" db="EMBL/GenBank/DDBJ databases">
        <title>PCAP assembly of the Caenorhabditis remanei genome.</title>
        <authorList>
            <consortium name="The Caenorhabditis remanei Sequencing Consortium"/>
            <person name="Wilson R.K."/>
        </authorList>
    </citation>
    <scope>NUCLEOTIDE SEQUENCE [LARGE SCALE GENOMIC DNA]</scope>
    <source>
        <strain evidence="2">PB4641</strain>
    </source>
</reference>
<protein>
    <submittedName>
        <fullName evidence="2">Uncharacterized protein</fullName>
    </submittedName>
</protein>
<dbReference type="STRING" id="31234.E3LZY8"/>
<dbReference type="KEGG" id="crq:GCK72_018998"/>
<dbReference type="Gene3D" id="3.20.20.80">
    <property type="entry name" value="Glycosidases"/>
    <property type="match status" value="1"/>
</dbReference>
<dbReference type="FunFam" id="3.10.50.10:FF:000027">
    <property type="entry name" value="Protein CBG06565"/>
    <property type="match status" value="1"/>
</dbReference>
<dbReference type="HOGENOM" id="CLU_763391_0_0_1"/>
<dbReference type="EMBL" id="DS268420">
    <property type="protein sequence ID" value="EFO87554.1"/>
    <property type="molecule type" value="Genomic_DNA"/>
</dbReference>
<dbReference type="PANTHER" id="PTHR46066">
    <property type="entry name" value="CHITINASE DOMAIN-CONTAINING PROTEIN 1 FAMILY MEMBER"/>
    <property type="match status" value="1"/>
</dbReference>
<gene>
    <name evidence="2" type="ORF">CRE_05765</name>
</gene>
<evidence type="ECO:0000313" key="2">
    <source>
        <dbReference type="EMBL" id="EFO87554.1"/>
    </source>
</evidence>
<keyword evidence="3" id="KW-1185">Reference proteome</keyword>
<dbReference type="OMA" id="LANFCHK"/>
<dbReference type="Gene3D" id="3.10.50.10">
    <property type="match status" value="1"/>
</dbReference>
<dbReference type="GO" id="GO:0070492">
    <property type="term" value="F:oligosaccharide binding"/>
    <property type="evidence" value="ECO:0007669"/>
    <property type="project" value="TreeGrafter"/>
</dbReference>
<dbReference type="OrthoDB" id="10254444at2759"/>
<sequence>MIPRILLLFSIFSTASAATIEQLTWQPELVTKESILKNYLKLTNETIFEEMTTLAFVTIWNPRGFYLARKRVNRLSYVSNVWFEVEPTFGMYVMSDVAIVGIENIDRDFIKFLRKNNPNIKIVPRFMFTKFTEEVADYFIRTEHIVQRVAQTLANFCHKNGFDGLVIDSYSTFGESLMKHRRNTVETFEQMGNVIRRNRLIAILSLPSPVGNEYFLGDENQESTLINSNECESLLNAYDYFQMWTYIDGLHTRNFIHDKYLLANMELCKFSPKIMLGMSLYGLEYELEDYLEGPRLRDWTTIDSKRFLQVLKLEDSVLTWNKKNKEHELTSKANNTFILFPSLTTLEYRLALAKEHGVAVAFWDYGQGLDYLTNLI</sequence>
<comment type="similarity">
    <text evidence="1">Belongs to the glycosyl hydrolase 18 family.</text>
</comment>
<dbReference type="GO" id="GO:0012505">
    <property type="term" value="C:endomembrane system"/>
    <property type="evidence" value="ECO:0007669"/>
    <property type="project" value="TreeGrafter"/>
</dbReference>
<organism evidence="3">
    <name type="scientific">Caenorhabditis remanei</name>
    <name type="common">Caenorhabditis vulgaris</name>
    <dbReference type="NCBI Taxonomy" id="31234"/>
    <lineage>
        <taxon>Eukaryota</taxon>
        <taxon>Metazoa</taxon>
        <taxon>Ecdysozoa</taxon>
        <taxon>Nematoda</taxon>
        <taxon>Chromadorea</taxon>
        <taxon>Rhabditida</taxon>
        <taxon>Rhabditina</taxon>
        <taxon>Rhabditomorpha</taxon>
        <taxon>Rhabditoidea</taxon>
        <taxon>Rhabditidae</taxon>
        <taxon>Peloderinae</taxon>
        <taxon>Caenorhabditis</taxon>
    </lineage>
</organism>
<dbReference type="GeneID" id="9825433"/>
<dbReference type="PANTHER" id="PTHR46066:SF2">
    <property type="entry name" value="CHITINASE DOMAIN-CONTAINING PROTEIN 1"/>
    <property type="match status" value="1"/>
</dbReference>
<dbReference type="Proteomes" id="UP000008281">
    <property type="component" value="Unassembled WGS sequence"/>
</dbReference>
<dbReference type="eggNOG" id="KOG2091">
    <property type="taxonomic scope" value="Eukaryota"/>
</dbReference>
<dbReference type="AlphaFoldDB" id="E3LZY8"/>
<accession>E3LZY8</accession>
<dbReference type="FunCoup" id="E3LZY8">
    <property type="interactions" value="987"/>
</dbReference>
<evidence type="ECO:0000256" key="1">
    <source>
        <dbReference type="ARBA" id="ARBA00009336"/>
    </source>
</evidence>
<proteinExistence type="inferred from homology"/>
<dbReference type="InterPro" id="IPR017853">
    <property type="entry name" value="GH"/>
</dbReference>
<dbReference type="InterPro" id="IPR029070">
    <property type="entry name" value="Chitinase_insertion_sf"/>
</dbReference>
<dbReference type="CTD" id="9825433"/>
<dbReference type="SUPFAM" id="SSF51445">
    <property type="entry name" value="(Trans)glycosidases"/>
    <property type="match status" value="1"/>
</dbReference>